<dbReference type="AlphaFoldDB" id="A0A1X2H3M2"/>
<sequence>MRIAAVQFHVDHDNKQSNWDHVEYFLAEAQKQKVDLIVFPEFFMGGPGRRSTIVNGKERFGELARRYNLDIVPGTLVEQDQTDKKYYNVEYYIDKSGEALLAYRKVHLWAPERRYLTEGRDGFPVAKNRFGITVGLCACWDIVFNEVFREMVMDHKAQLVICPAYWTLDDISDIAKAYDPECETKLIDGVCTSRAFENQCCVVFSNIATYGEKELRQPFGISAGRSQIVVPFKGPIAHCNHNREAMIIADVDVAKITEDAETVYQLRSDWDQGRAHIGLKSKI</sequence>
<evidence type="ECO:0000256" key="1">
    <source>
        <dbReference type="ARBA" id="ARBA00022801"/>
    </source>
</evidence>
<dbReference type="InParanoid" id="A0A1X2H3M2"/>
<dbReference type="InterPro" id="IPR036526">
    <property type="entry name" value="C-N_Hydrolase_sf"/>
</dbReference>
<name>A0A1X2H3M2_SYNRA</name>
<dbReference type="InterPro" id="IPR003010">
    <property type="entry name" value="C-N_Hydrolase"/>
</dbReference>
<reference evidence="3 4" key="1">
    <citation type="submission" date="2016-07" db="EMBL/GenBank/DDBJ databases">
        <title>Pervasive Adenine N6-methylation of Active Genes in Fungi.</title>
        <authorList>
            <consortium name="DOE Joint Genome Institute"/>
            <person name="Mondo S.J."/>
            <person name="Dannebaum R.O."/>
            <person name="Kuo R.C."/>
            <person name="Labutti K."/>
            <person name="Haridas S."/>
            <person name="Kuo A."/>
            <person name="Salamov A."/>
            <person name="Ahrendt S.R."/>
            <person name="Lipzen A."/>
            <person name="Sullivan W."/>
            <person name="Andreopoulos W.B."/>
            <person name="Clum A."/>
            <person name="Lindquist E."/>
            <person name="Daum C."/>
            <person name="Ramamoorthy G.K."/>
            <person name="Gryganskyi A."/>
            <person name="Culley D."/>
            <person name="Magnuson J.K."/>
            <person name="James T.Y."/>
            <person name="O'Malley M.A."/>
            <person name="Stajich J.E."/>
            <person name="Spatafora J.W."/>
            <person name="Visel A."/>
            <person name="Grigoriev I.V."/>
        </authorList>
    </citation>
    <scope>NUCLEOTIDE SEQUENCE [LARGE SCALE GENOMIC DNA]</scope>
    <source>
        <strain evidence="3 4">NRRL 2496</strain>
    </source>
</reference>
<gene>
    <name evidence="3" type="ORF">BCR43DRAFT_497588</name>
</gene>
<feature type="domain" description="CN hydrolase" evidence="2">
    <location>
        <begin position="1"/>
        <end position="253"/>
    </location>
</feature>
<dbReference type="STRING" id="13706.A0A1X2H3M2"/>
<dbReference type="OMA" id="FHLTNWI"/>
<proteinExistence type="predicted"/>
<dbReference type="Pfam" id="PF00795">
    <property type="entry name" value="CN_hydrolase"/>
    <property type="match status" value="1"/>
</dbReference>
<evidence type="ECO:0000313" key="3">
    <source>
        <dbReference type="EMBL" id="ORY91978.1"/>
    </source>
</evidence>
<keyword evidence="4" id="KW-1185">Reference proteome</keyword>
<dbReference type="CDD" id="cd07197">
    <property type="entry name" value="nitrilase"/>
    <property type="match status" value="1"/>
</dbReference>
<dbReference type="Proteomes" id="UP000242180">
    <property type="component" value="Unassembled WGS sequence"/>
</dbReference>
<evidence type="ECO:0000259" key="2">
    <source>
        <dbReference type="PROSITE" id="PS50263"/>
    </source>
</evidence>
<dbReference type="SUPFAM" id="SSF56317">
    <property type="entry name" value="Carbon-nitrogen hydrolase"/>
    <property type="match status" value="1"/>
</dbReference>
<organism evidence="3 4">
    <name type="scientific">Syncephalastrum racemosum</name>
    <name type="common">Filamentous fungus</name>
    <dbReference type="NCBI Taxonomy" id="13706"/>
    <lineage>
        <taxon>Eukaryota</taxon>
        <taxon>Fungi</taxon>
        <taxon>Fungi incertae sedis</taxon>
        <taxon>Mucoromycota</taxon>
        <taxon>Mucoromycotina</taxon>
        <taxon>Mucoromycetes</taxon>
        <taxon>Mucorales</taxon>
        <taxon>Syncephalastraceae</taxon>
        <taxon>Syncephalastrum</taxon>
    </lineage>
</organism>
<dbReference type="PANTHER" id="PTHR43674:SF16">
    <property type="entry name" value="CARBON-NITROGEN FAMILY, PUTATIVE (AFU_ORTHOLOGUE AFUA_5G02350)-RELATED"/>
    <property type="match status" value="1"/>
</dbReference>
<dbReference type="InterPro" id="IPR050345">
    <property type="entry name" value="Aliph_Amidase/BUP"/>
</dbReference>
<dbReference type="OrthoDB" id="412018at2759"/>
<evidence type="ECO:0000313" key="4">
    <source>
        <dbReference type="Proteomes" id="UP000242180"/>
    </source>
</evidence>
<protein>
    <submittedName>
        <fullName evidence="3">Carbon-nitrogen hydrolase</fullName>
    </submittedName>
</protein>
<keyword evidence="1 3" id="KW-0378">Hydrolase</keyword>
<dbReference type="EMBL" id="MCGN01000010">
    <property type="protein sequence ID" value="ORY91978.1"/>
    <property type="molecule type" value="Genomic_DNA"/>
</dbReference>
<comment type="caution">
    <text evidence="3">The sequence shown here is derived from an EMBL/GenBank/DDBJ whole genome shotgun (WGS) entry which is preliminary data.</text>
</comment>
<dbReference type="GO" id="GO:0016811">
    <property type="term" value="F:hydrolase activity, acting on carbon-nitrogen (but not peptide) bonds, in linear amides"/>
    <property type="evidence" value="ECO:0007669"/>
    <property type="project" value="TreeGrafter"/>
</dbReference>
<accession>A0A1X2H3M2</accession>
<dbReference type="Gene3D" id="3.60.110.10">
    <property type="entry name" value="Carbon-nitrogen hydrolase"/>
    <property type="match status" value="1"/>
</dbReference>
<dbReference type="PROSITE" id="PS50263">
    <property type="entry name" value="CN_HYDROLASE"/>
    <property type="match status" value="1"/>
</dbReference>
<dbReference type="PANTHER" id="PTHR43674">
    <property type="entry name" value="NITRILASE C965.09-RELATED"/>
    <property type="match status" value="1"/>
</dbReference>